<name>A0ABN8MW95_9CNID</name>
<comment type="caution">
    <text evidence="1">The sequence shown here is derived from an EMBL/GenBank/DDBJ whole genome shotgun (WGS) entry which is preliminary data.</text>
</comment>
<sequence length="656" mass="73581">MNSMLADRAKNPYQVPIPDCPHNIKSVRSAEFWHWIDIDGYLVNVRLLLVLLREYEDIKKSVSLKAVRNKDRMHVETAVEIHRKAIQDSIPDERVSTTLVPELEFKHWKKNGASLLSYTVGLAFSLKHSRLFITDRRLHAVFMVDMHCPANVTLIAGGGEPRHTNGYSNKARFRNPAGIAVKESGKLYIFDQGNGRVKVVNLRTLFCHASQIVQGSAEESQSEEEDCAGRRIRKVHAHDLSLISEGNVPDLVSPFAICASAKGSIELFVSDVGLGKIFSISGVVDDEETNCVGQLNELFCFDRSSLLTSLALTRDEQYLLVGDGNGSCIHLCQVRGRLKLRTISNIPGLMGIAVTDGGTVFLSSSKEHALFSLKEEEMLGGKETLTKVCGETAGHRDGVQSRWNKPTALCVYRNTVFVCDTGNVAIRMLTSAKGLIPLQSKMAQYANVFRLDKKAKEEDLPRTFEDHVKSVEELIAFLSNHEQEALERTRKRNTNGPDMTIPRCTRQSFLIVLESLTSLTNTLTEIGHSHLLDRICFESVTTLGVECYFKGMRADHDMPTVANYAYRRACCEEDDMLCIYQKNFSYFTGPNSYYPEKIIKGEPPNIKTRPNKLSAITEGTGSKEEDTRRETVMREFAKEYGRGVRQEKLSAQNRKS</sequence>
<dbReference type="PANTHER" id="PTHR31511">
    <property type="entry name" value="PROTEIN CBG23764"/>
    <property type="match status" value="1"/>
</dbReference>
<gene>
    <name evidence="1" type="ORF">PLOB_00035431</name>
</gene>
<evidence type="ECO:0000313" key="1">
    <source>
        <dbReference type="EMBL" id="CAH3037212.1"/>
    </source>
</evidence>
<dbReference type="Gene3D" id="2.120.10.30">
    <property type="entry name" value="TolB, C-terminal domain"/>
    <property type="match status" value="2"/>
</dbReference>
<reference evidence="1 2" key="1">
    <citation type="submission" date="2022-05" db="EMBL/GenBank/DDBJ databases">
        <authorList>
            <consortium name="Genoscope - CEA"/>
            <person name="William W."/>
        </authorList>
    </citation>
    <scope>NUCLEOTIDE SEQUENCE [LARGE SCALE GENOMIC DNA]</scope>
</reference>
<keyword evidence="2" id="KW-1185">Reference proteome</keyword>
<protein>
    <submittedName>
        <fullName evidence="1">Uncharacterized protein</fullName>
    </submittedName>
</protein>
<organism evidence="1 2">
    <name type="scientific">Porites lobata</name>
    <dbReference type="NCBI Taxonomy" id="104759"/>
    <lineage>
        <taxon>Eukaryota</taxon>
        <taxon>Metazoa</taxon>
        <taxon>Cnidaria</taxon>
        <taxon>Anthozoa</taxon>
        <taxon>Hexacorallia</taxon>
        <taxon>Scleractinia</taxon>
        <taxon>Fungiina</taxon>
        <taxon>Poritidae</taxon>
        <taxon>Porites</taxon>
    </lineage>
</organism>
<proteinExistence type="predicted"/>
<dbReference type="EMBL" id="CALNXK010000005">
    <property type="protein sequence ID" value="CAH3037212.1"/>
    <property type="molecule type" value="Genomic_DNA"/>
</dbReference>
<dbReference type="SUPFAM" id="SSF101898">
    <property type="entry name" value="NHL repeat"/>
    <property type="match status" value="1"/>
</dbReference>
<dbReference type="InterPro" id="IPR011042">
    <property type="entry name" value="6-blade_b-propeller_TolB-like"/>
</dbReference>
<dbReference type="PANTHER" id="PTHR31511:SF12">
    <property type="entry name" value="RHO TERMINATION FACTOR N-TERMINAL DOMAIN-CONTAINING PROTEIN"/>
    <property type="match status" value="1"/>
</dbReference>
<evidence type="ECO:0000313" key="2">
    <source>
        <dbReference type="Proteomes" id="UP001159405"/>
    </source>
</evidence>
<dbReference type="Proteomes" id="UP001159405">
    <property type="component" value="Unassembled WGS sequence"/>
</dbReference>
<accession>A0ABN8MW95</accession>